<proteinExistence type="predicted"/>
<accession>A0AAW0JGD3</accession>
<evidence type="ECO:0000313" key="2">
    <source>
        <dbReference type="EMBL" id="KAK7825436.1"/>
    </source>
</evidence>
<comment type="caution">
    <text evidence="2">The sequence shown here is derived from an EMBL/GenBank/DDBJ whole genome shotgun (WGS) entry which is preliminary data.</text>
</comment>
<feature type="compositionally biased region" description="Basic and acidic residues" evidence="1">
    <location>
        <begin position="54"/>
        <end position="64"/>
    </location>
</feature>
<evidence type="ECO:0000256" key="1">
    <source>
        <dbReference type="SAM" id="MobiDB-lite"/>
    </source>
</evidence>
<sequence length="94" mass="10076">MPPPRHAAARGCAAELSCKSPATPEPSGRCRPAGARSAARRAECPARKRTRSRRLPEEQAERYRVGSAAEGGRLQVHVRPPPPAFHSGAFPRAS</sequence>
<feature type="compositionally biased region" description="Low complexity" evidence="1">
    <location>
        <begin position="27"/>
        <end position="37"/>
    </location>
</feature>
<name>A0AAW0JGD3_MYOGA</name>
<reference evidence="2 3" key="1">
    <citation type="journal article" date="2023" name="bioRxiv">
        <title>Conserved and derived expression patterns and positive selection on dental genes reveal complex evolutionary context of ever-growing rodent molars.</title>
        <authorList>
            <person name="Calamari Z.T."/>
            <person name="Song A."/>
            <person name="Cohen E."/>
            <person name="Akter M."/>
            <person name="Roy R.D."/>
            <person name="Hallikas O."/>
            <person name="Christensen M.M."/>
            <person name="Li P."/>
            <person name="Marangoni P."/>
            <person name="Jernvall J."/>
            <person name="Klein O.D."/>
        </authorList>
    </citation>
    <scope>NUCLEOTIDE SEQUENCE [LARGE SCALE GENOMIC DNA]</scope>
    <source>
        <strain evidence="2">V071</strain>
    </source>
</reference>
<keyword evidence="3" id="KW-1185">Reference proteome</keyword>
<dbReference type="Proteomes" id="UP001488838">
    <property type="component" value="Unassembled WGS sequence"/>
</dbReference>
<dbReference type="AlphaFoldDB" id="A0AAW0JGD3"/>
<dbReference type="EMBL" id="JBBHLL010000040">
    <property type="protein sequence ID" value="KAK7825436.1"/>
    <property type="molecule type" value="Genomic_DNA"/>
</dbReference>
<feature type="region of interest" description="Disordered" evidence="1">
    <location>
        <begin position="1"/>
        <end position="94"/>
    </location>
</feature>
<protein>
    <submittedName>
        <fullName evidence="2">Uncharacterized protein</fullName>
    </submittedName>
</protein>
<organism evidence="2 3">
    <name type="scientific">Myodes glareolus</name>
    <name type="common">Bank vole</name>
    <name type="synonym">Clethrionomys glareolus</name>
    <dbReference type="NCBI Taxonomy" id="447135"/>
    <lineage>
        <taxon>Eukaryota</taxon>
        <taxon>Metazoa</taxon>
        <taxon>Chordata</taxon>
        <taxon>Craniata</taxon>
        <taxon>Vertebrata</taxon>
        <taxon>Euteleostomi</taxon>
        <taxon>Mammalia</taxon>
        <taxon>Eutheria</taxon>
        <taxon>Euarchontoglires</taxon>
        <taxon>Glires</taxon>
        <taxon>Rodentia</taxon>
        <taxon>Myomorpha</taxon>
        <taxon>Muroidea</taxon>
        <taxon>Cricetidae</taxon>
        <taxon>Arvicolinae</taxon>
        <taxon>Myodes</taxon>
    </lineage>
</organism>
<evidence type="ECO:0000313" key="3">
    <source>
        <dbReference type="Proteomes" id="UP001488838"/>
    </source>
</evidence>
<gene>
    <name evidence="2" type="ORF">U0070_012236</name>
</gene>